<dbReference type="Gramene" id="OE9A106144T1">
    <property type="protein sequence ID" value="OE9A106144C1"/>
    <property type="gene ID" value="OE9A106144"/>
</dbReference>
<evidence type="ECO:0000313" key="2">
    <source>
        <dbReference type="Proteomes" id="UP000594638"/>
    </source>
</evidence>
<reference evidence="1 2" key="1">
    <citation type="submission" date="2019-12" db="EMBL/GenBank/DDBJ databases">
        <authorList>
            <person name="Alioto T."/>
            <person name="Alioto T."/>
            <person name="Gomez Garrido J."/>
        </authorList>
    </citation>
    <scope>NUCLEOTIDE SEQUENCE [LARGE SCALE GENOMIC DNA]</scope>
</reference>
<dbReference type="AlphaFoldDB" id="A0A8S0VHW5"/>
<accession>A0A8S0VHW5</accession>
<keyword evidence="2" id="KW-1185">Reference proteome</keyword>
<sequence>MGSHFISTVSGAGIAWFPNGASAYISHGIHLAFNWKVVPDFELVEGPEVVPTVEVKGDSGFWIWFWVSVEGNGAGWFMF</sequence>
<proteinExistence type="predicted"/>
<protein>
    <submittedName>
        <fullName evidence="1">Uncharacterized protein</fullName>
    </submittedName>
</protein>
<name>A0A8S0VHW5_OLEEU</name>
<comment type="caution">
    <text evidence="1">The sequence shown here is derived from an EMBL/GenBank/DDBJ whole genome shotgun (WGS) entry which is preliminary data.</text>
</comment>
<gene>
    <name evidence="1" type="ORF">OLEA9_A106144</name>
</gene>
<organism evidence="1 2">
    <name type="scientific">Olea europaea subsp. europaea</name>
    <dbReference type="NCBI Taxonomy" id="158383"/>
    <lineage>
        <taxon>Eukaryota</taxon>
        <taxon>Viridiplantae</taxon>
        <taxon>Streptophyta</taxon>
        <taxon>Embryophyta</taxon>
        <taxon>Tracheophyta</taxon>
        <taxon>Spermatophyta</taxon>
        <taxon>Magnoliopsida</taxon>
        <taxon>eudicotyledons</taxon>
        <taxon>Gunneridae</taxon>
        <taxon>Pentapetalae</taxon>
        <taxon>asterids</taxon>
        <taxon>lamiids</taxon>
        <taxon>Lamiales</taxon>
        <taxon>Oleaceae</taxon>
        <taxon>Oleeae</taxon>
        <taxon>Olea</taxon>
    </lineage>
</organism>
<dbReference type="Proteomes" id="UP000594638">
    <property type="component" value="Unassembled WGS sequence"/>
</dbReference>
<dbReference type="EMBL" id="CACTIH010009392">
    <property type="protein sequence ID" value="CAA3030779.1"/>
    <property type="molecule type" value="Genomic_DNA"/>
</dbReference>
<evidence type="ECO:0000313" key="1">
    <source>
        <dbReference type="EMBL" id="CAA3030779.1"/>
    </source>
</evidence>